<comment type="similarity">
    <text evidence="1">Belongs to the small Tim family.</text>
</comment>
<evidence type="ECO:0000256" key="1">
    <source>
        <dbReference type="RuleBase" id="RU367043"/>
    </source>
</evidence>
<dbReference type="AlphaFoldDB" id="A0A146MGK6"/>
<feature type="domain" description="Tim10-like" evidence="2">
    <location>
        <begin position="24"/>
        <end position="54"/>
    </location>
</feature>
<protein>
    <recommendedName>
        <fullName evidence="1">Mitochondrial import inner membrane translocase subunit</fullName>
    </recommendedName>
</protein>
<reference evidence="3" key="1">
    <citation type="journal article" date="2015" name="PLoS Negl. Trop. Dis.">
        <title>Schistosoma mansoni Egg, Adult Male and Female Comparative Gene Expression Analysis and Identification of Novel Genes by RNA-Seq.</title>
        <authorList>
            <person name="Anderson L."/>
            <person name="Amaral M.S."/>
            <person name="Beckedorff F."/>
            <person name="Silva L.F."/>
            <person name="Dazzani B."/>
            <person name="Oliveira K.C."/>
            <person name="Almeida G.T."/>
            <person name="Gomes M.R."/>
            <person name="Pires D.S."/>
            <person name="Setubal J.C."/>
            <person name="DeMarco R."/>
            <person name="Verjovski-Almeida S."/>
        </authorList>
    </citation>
    <scope>NUCLEOTIDE SEQUENCE</scope>
    <source>
        <strain evidence="3">BH</strain>
    </source>
</reference>
<dbReference type="Gene3D" id="1.10.287.810">
    <property type="entry name" value="Mitochondrial import inner membrane translocase subunit tim13 like domains"/>
    <property type="match status" value="1"/>
</dbReference>
<name>A0A146MGK6_SCHMA</name>
<dbReference type="InterPro" id="IPR035427">
    <property type="entry name" value="Tim10-like_dom_sf"/>
</dbReference>
<gene>
    <name evidence="3" type="ORF">c14906_g1_i1</name>
</gene>
<evidence type="ECO:0000259" key="2">
    <source>
        <dbReference type="Pfam" id="PF02953"/>
    </source>
</evidence>
<keyword evidence="1" id="KW-0813">Transport</keyword>
<evidence type="ECO:0000313" key="3">
    <source>
        <dbReference type="EMBL" id="JAQ18659.1"/>
    </source>
</evidence>
<dbReference type="EMBL" id="GDQY01000189">
    <property type="protein sequence ID" value="JAQ18659.1"/>
    <property type="molecule type" value="Transcribed_RNA"/>
</dbReference>
<dbReference type="GO" id="GO:0005743">
    <property type="term" value="C:mitochondrial inner membrane"/>
    <property type="evidence" value="ECO:0007669"/>
    <property type="project" value="UniProtKB-SubCell"/>
</dbReference>
<comment type="function">
    <text evidence="1">Mitochondrial intermembrane chaperone that participates in the import and insertion of some multi-pass transmembrane proteins into the mitochondrial inner membrane. Also required for the transfer of beta-barrel precursors from the TOM complex to the sorting and assembly machinery (SAM complex) of the outer membrane. Acts as a chaperone-like protein that protects the hydrophobic precursors from aggregation and guide them through the mitochondrial intermembrane space.</text>
</comment>
<comment type="domain">
    <text evidence="1">The twin CX3C motif contains 4 conserved Cys residues that form 2 disulfide bonds in the mitochondrial intermembrane space.</text>
</comment>
<keyword evidence="1" id="KW-0143">Chaperone</keyword>
<keyword evidence="1" id="KW-0472">Membrane</keyword>
<keyword evidence="1" id="KW-0999">Mitochondrion inner membrane</keyword>
<dbReference type="InterPro" id="IPR004217">
    <property type="entry name" value="Tim10-like"/>
</dbReference>
<comment type="subcellular location">
    <subcellularLocation>
        <location evidence="1">Mitochondrion inner membrane</location>
        <topology evidence="1">Peripheral membrane protein</topology>
        <orientation evidence="1">Intermembrane side</orientation>
    </subcellularLocation>
</comment>
<dbReference type="GO" id="GO:0015031">
    <property type="term" value="P:protein transport"/>
    <property type="evidence" value="ECO:0007669"/>
    <property type="project" value="UniProtKB-KW"/>
</dbReference>
<proteinExistence type="inferred from homology"/>
<comment type="subunit">
    <text evidence="1">Heterohexamer.</text>
</comment>
<keyword evidence="1" id="KW-1015">Disulfide bond</keyword>
<dbReference type="SUPFAM" id="SSF144122">
    <property type="entry name" value="Tim10-like"/>
    <property type="match status" value="1"/>
</dbReference>
<keyword evidence="1" id="KW-0653">Protein transport</keyword>
<sequence length="80" mass="9490">MSFDYESALSSRDSDGVDKELQTFIQTIQQRAEFQNHVNHLTSVCWDKCAAGYRPRKWMRKSKLYRKLYRTLLGRFHASS</sequence>
<keyword evidence="1" id="KW-0496">Mitochondrion</keyword>
<organism evidence="3">
    <name type="scientific">Schistosoma mansoni</name>
    <name type="common">Blood fluke</name>
    <dbReference type="NCBI Taxonomy" id="6183"/>
    <lineage>
        <taxon>Eukaryota</taxon>
        <taxon>Metazoa</taxon>
        <taxon>Spiralia</taxon>
        <taxon>Lophotrochozoa</taxon>
        <taxon>Platyhelminthes</taxon>
        <taxon>Trematoda</taxon>
        <taxon>Digenea</taxon>
        <taxon>Strigeidida</taxon>
        <taxon>Schistosomatoidea</taxon>
        <taxon>Schistosomatidae</taxon>
        <taxon>Schistosoma</taxon>
    </lineage>
</organism>
<dbReference type="Pfam" id="PF02953">
    <property type="entry name" value="zf-Tim10_DDP"/>
    <property type="match status" value="1"/>
</dbReference>
<accession>A0A146MGK6</accession>
<keyword evidence="1" id="KW-0811">Translocation</keyword>